<proteinExistence type="predicted"/>
<reference evidence="1 2" key="1">
    <citation type="journal article" date="2018" name="Cell">
        <title>The Chara Genome: Secondary Complexity and Implications for Plant Terrestrialization.</title>
        <authorList>
            <person name="Nishiyama T."/>
            <person name="Sakayama H."/>
            <person name="Vries J.D."/>
            <person name="Buschmann H."/>
            <person name="Saint-Marcoux D."/>
            <person name="Ullrich K.K."/>
            <person name="Haas F.B."/>
            <person name="Vanderstraeten L."/>
            <person name="Becker D."/>
            <person name="Lang D."/>
            <person name="Vosolsobe S."/>
            <person name="Rombauts S."/>
            <person name="Wilhelmsson P.K.I."/>
            <person name="Janitza P."/>
            <person name="Kern R."/>
            <person name="Heyl A."/>
            <person name="Rumpler F."/>
            <person name="Villalobos L.I.A.C."/>
            <person name="Clay J.M."/>
            <person name="Skokan R."/>
            <person name="Toyoda A."/>
            <person name="Suzuki Y."/>
            <person name="Kagoshima H."/>
            <person name="Schijlen E."/>
            <person name="Tajeshwar N."/>
            <person name="Catarino B."/>
            <person name="Hetherington A.J."/>
            <person name="Saltykova A."/>
            <person name="Bonnot C."/>
            <person name="Breuninger H."/>
            <person name="Symeonidi A."/>
            <person name="Radhakrishnan G.V."/>
            <person name="Van Nieuwerburgh F."/>
            <person name="Deforce D."/>
            <person name="Chang C."/>
            <person name="Karol K.G."/>
            <person name="Hedrich R."/>
            <person name="Ulvskov P."/>
            <person name="Glockner G."/>
            <person name="Delwiche C.F."/>
            <person name="Petrasek J."/>
            <person name="Van de Peer Y."/>
            <person name="Friml J."/>
            <person name="Beilby M."/>
            <person name="Dolan L."/>
            <person name="Kohara Y."/>
            <person name="Sugano S."/>
            <person name="Fujiyama A."/>
            <person name="Delaux P.-M."/>
            <person name="Quint M."/>
            <person name="TheiBen G."/>
            <person name="Hagemann M."/>
            <person name="Harholt J."/>
            <person name="Dunand C."/>
            <person name="Zachgo S."/>
            <person name="Langdale J."/>
            <person name="Maumus F."/>
            <person name="Straeten D.V.D."/>
            <person name="Gould S.B."/>
            <person name="Rensing S.A."/>
        </authorList>
    </citation>
    <scope>NUCLEOTIDE SEQUENCE [LARGE SCALE GENOMIC DNA]</scope>
    <source>
        <strain evidence="1 2">S276</strain>
    </source>
</reference>
<protein>
    <submittedName>
        <fullName evidence="1">Uncharacterized protein</fullName>
    </submittedName>
</protein>
<dbReference type="PANTHER" id="PTHR48146">
    <property type="entry name" value="K-STIMULATED PYROPHOSPHATE-ENERGIZED SODIUM PUMP PROTEIN"/>
    <property type="match status" value="1"/>
</dbReference>
<dbReference type="OrthoDB" id="19610at2759"/>
<dbReference type="OMA" id="WNFIKSC"/>
<comment type="caution">
    <text evidence="1">The sequence shown here is derived from an EMBL/GenBank/DDBJ whole genome shotgun (WGS) entry which is preliminary data.</text>
</comment>
<sequence length="371" mass="43015">MEPSVVPHGGRALPELRLRIGLVEEVKRKMEMAIDEPTDRRAILQDLFTDVALDVDDRAKAHLFAEFNDIGSDFFSSSKGPLCFYEILAEHFVCCPEDAEDVLPLFLQLWSQYFTCMIFALLMHQWLYDDSTKLGEDIMLRYSKGLINGADHVFWIDVQSNMKRFSRLYTYILNEIVLSSEGMIKVPVKARKDLVLLVSRFYFFYEGGENLHAVLNHLSRLLPSGECAAADTFVNELTNQLQKIKVEPVLLEYISCAKNLKGLDLWTSTSIRLQAALYAMTSPGGPHFPPRSVRHAAFRTLDCLYPVGRRFRHLISLGFRLLHPYYWPSSFWHFLVTKVNHVCDGVNEWIRWVCRDLFGWTYHELRDVHRE</sequence>
<name>A0A388M0T9_CHABU</name>
<dbReference type="EMBL" id="BFEA01000653">
    <property type="protein sequence ID" value="GBG88166.1"/>
    <property type="molecule type" value="Genomic_DNA"/>
</dbReference>
<dbReference type="Gramene" id="GBG88166">
    <property type="protein sequence ID" value="GBG88166"/>
    <property type="gene ID" value="CBR_g46654"/>
</dbReference>
<accession>A0A388M0T9</accession>
<gene>
    <name evidence="1" type="ORF">CBR_g46654</name>
</gene>
<dbReference type="PANTHER" id="PTHR48146:SF2">
    <property type="entry name" value="K-STIMULATED PYROPHOSPHATE-ENERGIZED SODIUM PUMP PROTEIN"/>
    <property type="match status" value="1"/>
</dbReference>
<organism evidence="1 2">
    <name type="scientific">Chara braunii</name>
    <name type="common">Braun's stonewort</name>
    <dbReference type="NCBI Taxonomy" id="69332"/>
    <lineage>
        <taxon>Eukaryota</taxon>
        <taxon>Viridiplantae</taxon>
        <taxon>Streptophyta</taxon>
        <taxon>Charophyceae</taxon>
        <taxon>Charales</taxon>
        <taxon>Characeae</taxon>
        <taxon>Chara</taxon>
    </lineage>
</organism>
<keyword evidence="2" id="KW-1185">Reference proteome</keyword>
<evidence type="ECO:0000313" key="2">
    <source>
        <dbReference type="Proteomes" id="UP000265515"/>
    </source>
</evidence>
<dbReference type="Proteomes" id="UP000265515">
    <property type="component" value="Unassembled WGS sequence"/>
</dbReference>
<evidence type="ECO:0000313" key="1">
    <source>
        <dbReference type="EMBL" id="GBG88166.1"/>
    </source>
</evidence>
<dbReference type="AlphaFoldDB" id="A0A388M0T9"/>